<comment type="caution">
    <text evidence="1">The sequence shown here is derived from an EMBL/GenBank/DDBJ whole genome shotgun (WGS) entry which is preliminary data.</text>
</comment>
<dbReference type="EMBL" id="BMTL01000045">
    <property type="protein sequence ID" value="GGS24808.1"/>
    <property type="molecule type" value="Genomic_DNA"/>
</dbReference>
<gene>
    <name evidence="1" type="ORF">GCM10010269_74380</name>
</gene>
<reference evidence="1" key="1">
    <citation type="journal article" date="2014" name="Int. J. Syst. Evol. Microbiol.">
        <title>Complete genome sequence of Corynebacterium casei LMG S-19264T (=DSM 44701T), isolated from a smear-ripened cheese.</title>
        <authorList>
            <consortium name="US DOE Joint Genome Institute (JGI-PGF)"/>
            <person name="Walter F."/>
            <person name="Albersmeier A."/>
            <person name="Kalinowski J."/>
            <person name="Ruckert C."/>
        </authorList>
    </citation>
    <scope>NUCLEOTIDE SEQUENCE</scope>
    <source>
        <strain evidence="1">JCM 4386</strain>
    </source>
</reference>
<keyword evidence="2" id="KW-1185">Reference proteome</keyword>
<reference evidence="1" key="2">
    <citation type="submission" date="2020-09" db="EMBL/GenBank/DDBJ databases">
        <authorList>
            <person name="Sun Q."/>
            <person name="Ohkuma M."/>
        </authorList>
    </citation>
    <scope>NUCLEOTIDE SEQUENCE</scope>
    <source>
        <strain evidence="1">JCM 4386</strain>
    </source>
</reference>
<protein>
    <submittedName>
        <fullName evidence="1">Uncharacterized protein</fullName>
    </submittedName>
</protein>
<dbReference type="AlphaFoldDB" id="A0A918G9G8"/>
<evidence type="ECO:0000313" key="2">
    <source>
        <dbReference type="Proteomes" id="UP000606194"/>
    </source>
</evidence>
<dbReference type="RefSeq" id="WP_190153736.1">
    <property type="nucleotide sequence ID" value="NZ_BMTL01000045.1"/>
</dbReference>
<organism evidence="1 2">
    <name type="scientific">Streptomyces humidus</name>
    <dbReference type="NCBI Taxonomy" id="52259"/>
    <lineage>
        <taxon>Bacteria</taxon>
        <taxon>Bacillati</taxon>
        <taxon>Actinomycetota</taxon>
        <taxon>Actinomycetes</taxon>
        <taxon>Kitasatosporales</taxon>
        <taxon>Streptomycetaceae</taxon>
        <taxon>Streptomyces</taxon>
    </lineage>
</organism>
<name>A0A918G9G8_9ACTN</name>
<accession>A0A918G9G8</accession>
<proteinExistence type="predicted"/>
<sequence length="99" mass="10267">MSLQVGTRLRGQNSTCEVIIVKSSDTPAVLMCAGAEMRPTAPDPTAPQVSDGPPIHLGKRYTDDDSGIEVLCTKAGIGPLTFGNSQLTQKAAKALPASD</sequence>
<dbReference type="Proteomes" id="UP000606194">
    <property type="component" value="Unassembled WGS sequence"/>
</dbReference>
<evidence type="ECO:0000313" key="1">
    <source>
        <dbReference type="EMBL" id="GGS24808.1"/>
    </source>
</evidence>